<dbReference type="EMBL" id="CP017634">
    <property type="protein sequence ID" value="ATW27618.1"/>
    <property type="molecule type" value="Genomic_DNA"/>
</dbReference>
<dbReference type="AlphaFoldDB" id="A0A3G1KYR2"/>
<evidence type="ECO:0000313" key="5">
    <source>
        <dbReference type="EMBL" id="ATW27618.1"/>
    </source>
</evidence>
<dbReference type="PROSITE" id="PS50949">
    <property type="entry name" value="HTH_GNTR"/>
    <property type="match status" value="1"/>
</dbReference>
<dbReference type="InterPro" id="IPR036388">
    <property type="entry name" value="WH-like_DNA-bd_sf"/>
</dbReference>
<gene>
    <name evidence="5" type="ORF">DCMF_25240</name>
</gene>
<keyword evidence="1" id="KW-0805">Transcription regulation</keyword>
<evidence type="ECO:0000256" key="3">
    <source>
        <dbReference type="ARBA" id="ARBA00023163"/>
    </source>
</evidence>
<keyword evidence="3" id="KW-0804">Transcription</keyword>
<evidence type="ECO:0000256" key="2">
    <source>
        <dbReference type="ARBA" id="ARBA00023125"/>
    </source>
</evidence>
<dbReference type="Proteomes" id="UP000323521">
    <property type="component" value="Chromosome"/>
</dbReference>
<dbReference type="GO" id="GO:0003677">
    <property type="term" value="F:DNA binding"/>
    <property type="evidence" value="ECO:0007669"/>
    <property type="project" value="UniProtKB-KW"/>
</dbReference>
<dbReference type="Pfam" id="PF07702">
    <property type="entry name" value="UTRA"/>
    <property type="match status" value="1"/>
</dbReference>
<keyword evidence="2" id="KW-0238">DNA-binding</keyword>
<dbReference type="InterPro" id="IPR000524">
    <property type="entry name" value="Tscrpt_reg_HTH_GntR"/>
</dbReference>
<dbReference type="InterPro" id="IPR050679">
    <property type="entry name" value="Bact_HTH_transcr_reg"/>
</dbReference>
<dbReference type="InterPro" id="IPR036390">
    <property type="entry name" value="WH_DNA-bd_sf"/>
</dbReference>
<dbReference type="InterPro" id="IPR028978">
    <property type="entry name" value="Chorismate_lyase_/UTRA_dom_sf"/>
</dbReference>
<dbReference type="InterPro" id="IPR011663">
    <property type="entry name" value="UTRA"/>
</dbReference>
<dbReference type="PANTHER" id="PTHR44846:SF1">
    <property type="entry name" value="MANNOSYL-D-GLYCERATE TRANSPORT_METABOLISM SYSTEM REPRESSOR MNGR-RELATED"/>
    <property type="match status" value="1"/>
</dbReference>
<organism evidence="5 6">
    <name type="scientific">Formimonas warabiya</name>
    <dbReference type="NCBI Taxonomy" id="1761012"/>
    <lineage>
        <taxon>Bacteria</taxon>
        <taxon>Bacillati</taxon>
        <taxon>Bacillota</taxon>
        <taxon>Clostridia</taxon>
        <taxon>Eubacteriales</taxon>
        <taxon>Peptococcaceae</taxon>
        <taxon>Candidatus Formimonas</taxon>
    </lineage>
</organism>
<dbReference type="Gene3D" id="3.40.1410.10">
    <property type="entry name" value="Chorismate lyase-like"/>
    <property type="match status" value="1"/>
</dbReference>
<dbReference type="CDD" id="cd07377">
    <property type="entry name" value="WHTH_GntR"/>
    <property type="match status" value="1"/>
</dbReference>
<dbReference type="PANTHER" id="PTHR44846">
    <property type="entry name" value="MANNOSYL-D-GLYCERATE TRANSPORT/METABOLISM SYSTEM REPRESSOR MNGR-RELATED"/>
    <property type="match status" value="1"/>
</dbReference>
<dbReference type="SMART" id="SM00866">
    <property type="entry name" value="UTRA"/>
    <property type="match status" value="1"/>
</dbReference>
<feature type="domain" description="HTH gntR-type" evidence="4">
    <location>
        <begin position="7"/>
        <end position="75"/>
    </location>
</feature>
<keyword evidence="6" id="KW-1185">Reference proteome</keyword>
<name>A0A3G1KYR2_FORW1</name>
<evidence type="ECO:0000313" key="6">
    <source>
        <dbReference type="Proteomes" id="UP000323521"/>
    </source>
</evidence>
<dbReference type="Pfam" id="PF00392">
    <property type="entry name" value="GntR"/>
    <property type="match status" value="1"/>
</dbReference>
<evidence type="ECO:0000256" key="1">
    <source>
        <dbReference type="ARBA" id="ARBA00023015"/>
    </source>
</evidence>
<dbReference type="Gene3D" id="1.10.10.10">
    <property type="entry name" value="Winged helix-like DNA-binding domain superfamily/Winged helix DNA-binding domain"/>
    <property type="match status" value="1"/>
</dbReference>
<dbReference type="GO" id="GO:0003700">
    <property type="term" value="F:DNA-binding transcription factor activity"/>
    <property type="evidence" value="ECO:0007669"/>
    <property type="project" value="InterPro"/>
</dbReference>
<dbReference type="OrthoDB" id="457376at2"/>
<dbReference type="PRINTS" id="PR00035">
    <property type="entry name" value="HTHGNTR"/>
</dbReference>
<protein>
    <recommendedName>
        <fullName evidence="4">HTH gntR-type domain-containing protein</fullName>
    </recommendedName>
</protein>
<evidence type="ECO:0000259" key="4">
    <source>
        <dbReference type="PROSITE" id="PS50949"/>
    </source>
</evidence>
<sequence length="239" mass="27331">MIGSKNTPLYKECANILRKQILEGKWEEGDCLPSEKEFSAEFGVSRITIRQCMKLLEEEGLIIRQAGRGTFIPEKPIEQGLAGFHNFAKNTSKEGHKAGFVIENIQISLPSKHTAKALNVNENEQVYKIERIKLRDDRPLMHERIYLPRKLIPGLGLDELSQEWLSDLLAKNNIHITRVKYSIEPFLIDDYEAKKLLVHSGLLGLLIDRVSWAGDEVVMFTRSIVRTDLVKYTIETSKN</sequence>
<dbReference type="KEGG" id="fwa:DCMF_25240"/>
<dbReference type="RefSeq" id="WP_148136988.1">
    <property type="nucleotide sequence ID" value="NZ_CP017634.1"/>
</dbReference>
<dbReference type="SUPFAM" id="SSF46785">
    <property type="entry name" value="Winged helix' DNA-binding domain"/>
    <property type="match status" value="1"/>
</dbReference>
<proteinExistence type="predicted"/>
<dbReference type="GO" id="GO:0045892">
    <property type="term" value="P:negative regulation of DNA-templated transcription"/>
    <property type="evidence" value="ECO:0007669"/>
    <property type="project" value="TreeGrafter"/>
</dbReference>
<dbReference type="SMART" id="SM00345">
    <property type="entry name" value="HTH_GNTR"/>
    <property type="match status" value="1"/>
</dbReference>
<accession>A0A3G1KYR2</accession>
<reference evidence="5 6" key="1">
    <citation type="submission" date="2016-10" db="EMBL/GenBank/DDBJ databases">
        <title>Complete Genome Sequence of Peptococcaceae strain DCMF.</title>
        <authorList>
            <person name="Edwards R.J."/>
            <person name="Holland S.I."/>
            <person name="Deshpande N.P."/>
            <person name="Wong Y.K."/>
            <person name="Ertan H."/>
            <person name="Manefield M."/>
            <person name="Russell T.L."/>
            <person name="Lee M.J."/>
        </authorList>
    </citation>
    <scope>NUCLEOTIDE SEQUENCE [LARGE SCALE GENOMIC DNA]</scope>
    <source>
        <strain evidence="5 6">DCMF</strain>
    </source>
</reference>
<dbReference type="SUPFAM" id="SSF64288">
    <property type="entry name" value="Chorismate lyase-like"/>
    <property type="match status" value="1"/>
</dbReference>